<dbReference type="Proteomes" id="UP000030661">
    <property type="component" value="Unassembled WGS sequence"/>
</dbReference>
<dbReference type="EMBL" id="DF820483">
    <property type="protein sequence ID" value="GAK61792.1"/>
    <property type="molecule type" value="Genomic_DNA"/>
</dbReference>
<proteinExistence type="predicted"/>
<name>A0A081CB37_VECG1</name>
<gene>
    <name evidence="2" type="ORF">U27_02625</name>
</gene>
<sequence length="110" mass="12401">MANANSAKGNPASHRMSNPNNKLRRVRNSAKNSNKNKHDGNVGRSNQNNLNKNNKLHDLKVENFGLGQREVRRILTGKNTSHNLTDDQVRNMTLIGHSFTTIMNNQNNKN</sequence>
<dbReference type="AlphaFoldDB" id="A0A081CB37"/>
<evidence type="ECO:0000313" key="2">
    <source>
        <dbReference type="EMBL" id="GAK61792.1"/>
    </source>
</evidence>
<evidence type="ECO:0000256" key="1">
    <source>
        <dbReference type="SAM" id="MobiDB-lite"/>
    </source>
</evidence>
<evidence type="ECO:0000313" key="3">
    <source>
        <dbReference type="Proteomes" id="UP000030661"/>
    </source>
</evidence>
<dbReference type="HOGENOM" id="CLU_2165982_0_0_0"/>
<accession>A0A081CB37</accession>
<keyword evidence="3" id="KW-1185">Reference proteome</keyword>
<reference evidence="2 3" key="1">
    <citation type="journal article" date="2015" name="PeerJ">
        <title>First genomic representation of candidate bacterial phylum KSB3 points to enhanced environmental sensing as a trigger of wastewater bulking.</title>
        <authorList>
            <person name="Sekiguchi Y."/>
            <person name="Ohashi A."/>
            <person name="Parks D.H."/>
            <person name="Yamauchi T."/>
            <person name="Tyson G.W."/>
            <person name="Hugenholtz P."/>
        </authorList>
    </citation>
    <scope>NUCLEOTIDE SEQUENCE [LARGE SCALE GENOMIC DNA]</scope>
</reference>
<dbReference type="STRING" id="1499967.U27_02625"/>
<feature type="region of interest" description="Disordered" evidence="1">
    <location>
        <begin position="1"/>
        <end position="57"/>
    </location>
</feature>
<protein>
    <submittedName>
        <fullName evidence="2">Uncharacterized protein</fullName>
    </submittedName>
</protein>
<organism evidence="2 3">
    <name type="scientific">Vecturithrix granuli</name>
    <dbReference type="NCBI Taxonomy" id="1499967"/>
    <lineage>
        <taxon>Bacteria</taxon>
        <taxon>Candidatus Moduliflexota</taxon>
        <taxon>Candidatus Vecturitrichia</taxon>
        <taxon>Candidatus Vecturitrichales</taxon>
        <taxon>Candidatus Vecturitrichaceae</taxon>
        <taxon>Candidatus Vecturithrix</taxon>
    </lineage>
</organism>